<organism evidence="3 4">
    <name type="scientific">Haloarcula pellucida</name>
    <dbReference type="NCBI Taxonomy" id="1427151"/>
    <lineage>
        <taxon>Archaea</taxon>
        <taxon>Methanobacteriati</taxon>
        <taxon>Methanobacteriota</taxon>
        <taxon>Stenosarchaea group</taxon>
        <taxon>Halobacteria</taxon>
        <taxon>Halobacteriales</taxon>
        <taxon>Haloarculaceae</taxon>
        <taxon>Haloarcula</taxon>
    </lineage>
</organism>
<feature type="region of interest" description="Disordered" evidence="1">
    <location>
        <begin position="27"/>
        <end position="57"/>
    </location>
</feature>
<feature type="region of interest" description="Disordered" evidence="1">
    <location>
        <begin position="663"/>
        <end position="687"/>
    </location>
</feature>
<dbReference type="RefSeq" id="WP_189000555.1">
    <property type="nucleotide sequence ID" value="NZ_BMOU01000006.1"/>
</dbReference>
<evidence type="ECO:0000313" key="4">
    <source>
        <dbReference type="Proteomes" id="UP000605784"/>
    </source>
</evidence>
<accession>A0A830GR56</accession>
<proteinExistence type="predicted"/>
<gene>
    <name evidence="3" type="ORF">GCM10009030_32630</name>
</gene>
<dbReference type="Proteomes" id="UP000605784">
    <property type="component" value="Unassembled WGS sequence"/>
</dbReference>
<name>A0A830GR56_9EURY</name>
<evidence type="ECO:0000256" key="1">
    <source>
        <dbReference type="SAM" id="MobiDB-lite"/>
    </source>
</evidence>
<dbReference type="EMBL" id="BMOU01000006">
    <property type="protein sequence ID" value="GGO00209.1"/>
    <property type="molecule type" value="Genomic_DNA"/>
</dbReference>
<dbReference type="InterPro" id="IPR013783">
    <property type="entry name" value="Ig-like_fold"/>
</dbReference>
<dbReference type="AlphaFoldDB" id="A0A830GR56"/>
<keyword evidence="2" id="KW-1133">Transmembrane helix</keyword>
<evidence type="ECO:0000256" key="2">
    <source>
        <dbReference type="SAM" id="Phobius"/>
    </source>
</evidence>
<keyword evidence="2" id="KW-0472">Membrane</keyword>
<evidence type="ECO:0008006" key="5">
    <source>
        <dbReference type="Google" id="ProtNLM"/>
    </source>
</evidence>
<protein>
    <recommendedName>
        <fullName evidence="5">Glycyl aminopeptidase</fullName>
    </recommendedName>
</protein>
<reference evidence="3" key="2">
    <citation type="submission" date="2020-09" db="EMBL/GenBank/DDBJ databases">
        <authorList>
            <person name="Sun Q."/>
            <person name="Ohkuma M."/>
        </authorList>
    </citation>
    <scope>NUCLEOTIDE SEQUENCE</scope>
    <source>
        <strain evidence="3">JCM 17820</strain>
    </source>
</reference>
<feature type="transmembrane region" description="Helical" evidence="2">
    <location>
        <begin position="687"/>
        <end position="707"/>
    </location>
</feature>
<evidence type="ECO:0000313" key="3">
    <source>
        <dbReference type="EMBL" id="GGO00209.1"/>
    </source>
</evidence>
<keyword evidence="2" id="KW-0812">Transmembrane</keyword>
<keyword evidence="4" id="KW-1185">Reference proteome</keyword>
<reference evidence="3" key="1">
    <citation type="journal article" date="2014" name="Int. J. Syst. Evol. Microbiol.">
        <title>Complete genome sequence of Corynebacterium casei LMG S-19264T (=DSM 44701T), isolated from a smear-ripened cheese.</title>
        <authorList>
            <consortium name="US DOE Joint Genome Institute (JGI-PGF)"/>
            <person name="Walter F."/>
            <person name="Albersmeier A."/>
            <person name="Kalinowski J."/>
            <person name="Ruckert C."/>
        </authorList>
    </citation>
    <scope>NUCLEOTIDE SEQUENCE</scope>
    <source>
        <strain evidence="3">JCM 17820</strain>
    </source>
</reference>
<comment type="caution">
    <text evidence="3">The sequence shown here is derived from an EMBL/GenBank/DDBJ whole genome shotgun (WGS) entry which is preliminary data.</text>
</comment>
<dbReference type="Gene3D" id="2.60.40.10">
    <property type="entry name" value="Immunoglobulins"/>
    <property type="match status" value="1"/>
</dbReference>
<sequence>MRVAQRGGVAVAVALLLVLTSVAPAAGTGEASQQMRPPDSAAVEYPERRPASVSPPTAGAAATMTQVADEDAIRQTQTYALTPDTPGEVAVELTYEIPDRVVSLETQIPANATGVDADGFERVNETTFEWDGTTDAATIDYRIEPNRTIEQSGPEGADGQYIAVDAGEWALISRSQTPTRWRYTGTDPVVFRQNVTTAGAGAAGEQLVYLGPVATFERTDNGQTFRLAVPERAQLMTSPTEILDSLVNASDALQVGDRDEDVFVVAAPTDGVDWGVRGLETGGSDFWVRDTESLDTPDNVWLHEYVHSRQAFTTTRETRWLTEGTAVYYAALLTLEQDRIDFAAFRDAMDDGQRAVYADVVLSDPSTWDRNANYVKGPLVAGRVDEEVRRQTDKESTFQATFRRLNGLNRPVTQETLLSAVERAGGDRARAETADYTETTGSVTMWNQTVHARVFGQLPARIGYALPNATADSGYHVSGPYRTTSLTNTTPIRLATGETLTVDAIVRNAGGTEGTYNATLDRNGTTVASEDGRIGPGNETVVPLSHTFTTPGQYVMSVDGDNVTVVVERPAEARVTGVEVSSRTATQGGSVVVTATVVNDARVPADGTVVFTRDDETVATREVSLPPENTTRVANGVSLPVPGDVFLSANGAPPVAVTVTPANESTAPAATTTATETPTTTTTGESGPGFTVVGSLVAFLLVLAAAVSRRL</sequence>